<dbReference type="RefSeq" id="WP_105998443.1">
    <property type="nucleotide sequence ID" value="NZ_CM009578.1"/>
</dbReference>
<organism evidence="1 2">
    <name type="scientific">Sphingopyxis lindanitolerans</name>
    <dbReference type="NCBI Taxonomy" id="2054227"/>
    <lineage>
        <taxon>Bacteria</taxon>
        <taxon>Pseudomonadati</taxon>
        <taxon>Pseudomonadota</taxon>
        <taxon>Alphaproteobacteria</taxon>
        <taxon>Sphingomonadales</taxon>
        <taxon>Sphingomonadaceae</taxon>
        <taxon>Sphingopyxis</taxon>
    </lineage>
</organism>
<dbReference type="Gene3D" id="2.40.400.10">
    <property type="entry name" value="Acetoacetate decarboxylase-like"/>
    <property type="match status" value="1"/>
</dbReference>
<keyword evidence="2" id="KW-1185">Reference proteome</keyword>
<proteinExistence type="predicted"/>
<accession>A0A2S8B6Z7</accession>
<protein>
    <recommendedName>
        <fullName evidence="3">Acetoacetate decarboxylase</fullName>
    </recommendedName>
</protein>
<dbReference type="Proteomes" id="UP000238954">
    <property type="component" value="Chromosome"/>
</dbReference>
<dbReference type="EMBL" id="PHFW01000002">
    <property type="protein sequence ID" value="PQM28185.1"/>
    <property type="molecule type" value="Genomic_DNA"/>
</dbReference>
<sequence>MSYAFLPAMRYRMPTHFGPMPGPRQGPAGERYECRNDPRQHIVHAAFAAPADRLAAFMPPGFAVARGELHVSFCYMTEIAWLAGRGYNTFGVTIPATYAGTSERIAGDLMLILWENMADPIISGREELGFSKLYCDLPPPMETSRGITCRASWDGCGFAALRLDGLGDGEGQGDPPPSQGLLHYKYIPRTGAPGVADAEYAVLTPATGGHLRVETTQAAAGATLDWQRSSWEQLPTLHHIVEALADVPLGPCLAASVSVTRGAKDLSDQRILS</sequence>
<dbReference type="SUPFAM" id="SSF160104">
    <property type="entry name" value="Acetoacetate decarboxylase-like"/>
    <property type="match status" value="1"/>
</dbReference>
<reference evidence="2" key="1">
    <citation type="submission" date="2017-11" db="EMBL/GenBank/DDBJ databases">
        <title>The complete genome sequence of Sphingopyxis pomeranensis sp. nov. strain WS5A3p.</title>
        <authorList>
            <person name="Kaminski M.A."/>
        </authorList>
    </citation>
    <scope>NUCLEOTIDE SEQUENCE [LARGE SCALE GENOMIC DNA]</scope>
    <source>
        <strain evidence="2">WS5A3p</strain>
    </source>
</reference>
<comment type="caution">
    <text evidence="1">The sequence shown here is derived from an EMBL/GenBank/DDBJ whole genome shotgun (WGS) entry which is preliminary data.</text>
</comment>
<dbReference type="OrthoDB" id="47893at2"/>
<gene>
    <name evidence="1" type="ORF">CVO77_06665</name>
</gene>
<evidence type="ECO:0000313" key="2">
    <source>
        <dbReference type="Proteomes" id="UP000238954"/>
    </source>
</evidence>
<dbReference type="Pfam" id="PF06314">
    <property type="entry name" value="ADC"/>
    <property type="match status" value="1"/>
</dbReference>
<dbReference type="GO" id="GO:0016829">
    <property type="term" value="F:lyase activity"/>
    <property type="evidence" value="ECO:0007669"/>
    <property type="project" value="InterPro"/>
</dbReference>
<evidence type="ECO:0000313" key="1">
    <source>
        <dbReference type="EMBL" id="PQM28185.1"/>
    </source>
</evidence>
<evidence type="ECO:0008006" key="3">
    <source>
        <dbReference type="Google" id="ProtNLM"/>
    </source>
</evidence>
<dbReference type="InterPro" id="IPR010451">
    <property type="entry name" value="Acetoacetate_decarboxylase"/>
</dbReference>
<dbReference type="InterPro" id="IPR023375">
    <property type="entry name" value="ADC_dom_sf"/>
</dbReference>
<name>A0A2S8B6Z7_9SPHN</name>
<dbReference type="AlphaFoldDB" id="A0A2S8B6Z7"/>